<evidence type="ECO:0000313" key="3">
    <source>
        <dbReference type="Proteomes" id="UP001621714"/>
    </source>
</evidence>
<name>A0ABW8PX53_9GAMM</name>
<reference evidence="2 3" key="1">
    <citation type="submission" date="2024-02" db="EMBL/GenBank/DDBJ databases">
        <title>Marinospirillum sp. MEB 164 isolated from Lonar lake sediment.</title>
        <authorList>
            <person name="Joshi A."/>
            <person name="Thite S."/>
        </authorList>
    </citation>
    <scope>NUCLEOTIDE SEQUENCE [LARGE SCALE GENOMIC DNA]</scope>
    <source>
        <strain evidence="2 3">MEB164</strain>
    </source>
</reference>
<dbReference type="Proteomes" id="UP001621714">
    <property type="component" value="Unassembled WGS sequence"/>
</dbReference>
<proteinExistence type="predicted"/>
<feature type="region of interest" description="Disordered" evidence="1">
    <location>
        <begin position="1"/>
        <end position="25"/>
    </location>
</feature>
<organism evidence="2 3">
    <name type="scientific">Marinospirillum alkalitolerans</name>
    <dbReference type="NCBI Taxonomy" id="3123374"/>
    <lineage>
        <taxon>Bacteria</taxon>
        <taxon>Pseudomonadati</taxon>
        <taxon>Pseudomonadota</taxon>
        <taxon>Gammaproteobacteria</taxon>
        <taxon>Oceanospirillales</taxon>
        <taxon>Oceanospirillaceae</taxon>
        <taxon>Marinospirillum</taxon>
    </lineage>
</organism>
<gene>
    <name evidence="2" type="ORF">V6U78_07560</name>
</gene>
<dbReference type="EMBL" id="JBANFI010000004">
    <property type="protein sequence ID" value="MFK7160888.1"/>
    <property type="molecule type" value="Genomic_DNA"/>
</dbReference>
<comment type="caution">
    <text evidence="2">The sequence shown here is derived from an EMBL/GenBank/DDBJ whole genome shotgun (WGS) entry which is preliminary data.</text>
</comment>
<dbReference type="PANTHER" id="PTHR35175:SF1">
    <property type="entry name" value="OXIDOREDUCTASE"/>
    <property type="match status" value="1"/>
</dbReference>
<dbReference type="PANTHER" id="PTHR35175">
    <property type="entry name" value="DUF1289 DOMAIN-CONTAINING PROTEIN"/>
    <property type="match status" value="1"/>
</dbReference>
<protein>
    <submittedName>
        <fullName evidence="2">DUF1289 domain-containing protein</fullName>
    </submittedName>
</protein>
<dbReference type="Pfam" id="PF06945">
    <property type="entry name" value="DUF1289"/>
    <property type="match status" value="1"/>
</dbReference>
<keyword evidence="3" id="KW-1185">Reference proteome</keyword>
<accession>A0ABW8PX53</accession>
<evidence type="ECO:0000256" key="1">
    <source>
        <dbReference type="SAM" id="MobiDB-lite"/>
    </source>
</evidence>
<evidence type="ECO:0000313" key="2">
    <source>
        <dbReference type="EMBL" id="MFK7160888.1"/>
    </source>
</evidence>
<sequence>MSEWIPPTGPQQEPHKTDSAPKTPPSPCVGFCSTTFGDPVCRGCKRRSAEVDQWNHLSRAQQKVVWERLWQQAEQLIPDWLVIEDTQKLRHQLQRLQIRHHPEAPASAWVLDLLRVGHLHIRDLSAYGLRVQVQHQALNLPDLWQQINQAWYQHALAAPATAR</sequence>
<dbReference type="InterPro" id="IPR010710">
    <property type="entry name" value="DUF1289"/>
</dbReference>
<dbReference type="RefSeq" id="WP_405339043.1">
    <property type="nucleotide sequence ID" value="NZ_JBANFI010000004.1"/>
</dbReference>